<comment type="caution">
    <text evidence="1">The sequence shown here is derived from an EMBL/GenBank/DDBJ whole genome shotgun (WGS) entry which is preliminary data.</text>
</comment>
<dbReference type="Proteomes" id="UP000004754">
    <property type="component" value="Unassembled WGS sequence"/>
</dbReference>
<accession>E6MJG2</accession>
<proteinExistence type="predicted"/>
<keyword evidence="2" id="KW-1185">Reference proteome</keyword>
<name>E6MJG2_9FIRM</name>
<dbReference type="AlphaFoldDB" id="E6MJG2"/>
<evidence type="ECO:0000313" key="1">
    <source>
        <dbReference type="EMBL" id="EFV00698.1"/>
    </source>
</evidence>
<evidence type="ECO:0000313" key="2">
    <source>
        <dbReference type="Proteomes" id="UP000004754"/>
    </source>
</evidence>
<gene>
    <name evidence="1" type="ORF">HMP0721_2147</name>
</gene>
<sequence length="42" mass="4348">MPLCTSGTGGFLLLFNALRFETAAGEKEANKKPPVVPATGGR</sequence>
<protein>
    <submittedName>
        <fullName evidence="1">Uncharacterized protein</fullName>
    </submittedName>
</protein>
<dbReference type="EMBL" id="AEQN01000028">
    <property type="protein sequence ID" value="EFV00698.1"/>
    <property type="molecule type" value="Genomic_DNA"/>
</dbReference>
<dbReference type="STRING" id="887929.HMP0721_2147"/>
<organism evidence="1 2">
    <name type="scientific">Pseudoramibacter alactolyticus ATCC 23263</name>
    <dbReference type="NCBI Taxonomy" id="887929"/>
    <lineage>
        <taxon>Bacteria</taxon>
        <taxon>Bacillati</taxon>
        <taxon>Bacillota</taxon>
        <taxon>Clostridia</taxon>
        <taxon>Eubacteriales</taxon>
        <taxon>Eubacteriaceae</taxon>
        <taxon>Pseudoramibacter</taxon>
    </lineage>
</organism>
<dbReference type="HOGENOM" id="CLU_3256482_0_0_9"/>
<reference evidence="1 2" key="1">
    <citation type="submission" date="2010-12" db="EMBL/GenBank/DDBJ databases">
        <authorList>
            <person name="Muzny D."/>
            <person name="Qin X."/>
            <person name="Deng J."/>
            <person name="Jiang H."/>
            <person name="Liu Y."/>
            <person name="Qu J."/>
            <person name="Song X.-Z."/>
            <person name="Zhang L."/>
            <person name="Thornton R."/>
            <person name="Coyle M."/>
            <person name="Francisco L."/>
            <person name="Jackson L."/>
            <person name="Javaid M."/>
            <person name="Korchina V."/>
            <person name="Kovar C."/>
            <person name="Mata R."/>
            <person name="Mathew T."/>
            <person name="Ngo R."/>
            <person name="Nguyen L."/>
            <person name="Nguyen N."/>
            <person name="Okwuonu G."/>
            <person name="Ongeri F."/>
            <person name="Pham C."/>
            <person name="Simmons D."/>
            <person name="Wilczek-Boney K."/>
            <person name="Hale W."/>
            <person name="Jakkamsetti A."/>
            <person name="Pham P."/>
            <person name="Ruth R."/>
            <person name="San Lucas F."/>
            <person name="Warren J."/>
            <person name="Zhang J."/>
            <person name="Zhao Z."/>
            <person name="Zhou C."/>
            <person name="Zhu D."/>
            <person name="Lee S."/>
            <person name="Bess C."/>
            <person name="Blankenburg K."/>
            <person name="Forbes L."/>
            <person name="Fu Q."/>
            <person name="Gubbala S."/>
            <person name="Hirani K."/>
            <person name="Jayaseelan J.C."/>
            <person name="Lara F."/>
            <person name="Munidasa M."/>
            <person name="Palculict T."/>
            <person name="Patil S."/>
            <person name="Pu L.-L."/>
            <person name="Saada N."/>
            <person name="Tang L."/>
            <person name="Weissenberger G."/>
            <person name="Zhu Y."/>
            <person name="Hemphill L."/>
            <person name="Shang Y."/>
            <person name="Youmans B."/>
            <person name="Ayvaz T."/>
            <person name="Ross M."/>
            <person name="Santibanez J."/>
            <person name="Aqrawi P."/>
            <person name="Gross S."/>
            <person name="Joshi V."/>
            <person name="Fowler G."/>
            <person name="Nazareth L."/>
            <person name="Reid J."/>
            <person name="Worley K."/>
            <person name="Petrosino J."/>
            <person name="Highlander S."/>
            <person name="Gibbs R."/>
        </authorList>
    </citation>
    <scope>NUCLEOTIDE SEQUENCE [LARGE SCALE GENOMIC DNA]</scope>
    <source>
        <strain evidence="1 2">ATCC 23263</strain>
    </source>
</reference>